<feature type="transmembrane region" description="Helical" evidence="1">
    <location>
        <begin position="69"/>
        <end position="88"/>
    </location>
</feature>
<protein>
    <submittedName>
        <fullName evidence="3">SPW repeat protein</fullName>
    </submittedName>
</protein>
<feature type="transmembrane region" description="Helical" evidence="1">
    <location>
        <begin position="37"/>
        <end position="57"/>
    </location>
</feature>
<evidence type="ECO:0000259" key="2">
    <source>
        <dbReference type="Pfam" id="PF03779"/>
    </source>
</evidence>
<evidence type="ECO:0000313" key="4">
    <source>
        <dbReference type="Proteomes" id="UP001500483"/>
    </source>
</evidence>
<sequence length="153" mass="15670">MSIMTERTSREASMRDHPDVVSLQQQYGGALGSPQTVVADGVVALAGLWAAISPWVLGFDLAQPGMRTHNLIIGLVAVAIGLGLTGLFERGGGLSWVLVPLGAWLIVSTWIVPTATPSAGMVWSNVIAGALLILAGAGALGTTLMGGRGGRAR</sequence>
<dbReference type="EMBL" id="BAAAYK010000038">
    <property type="protein sequence ID" value="GAA3358136.1"/>
    <property type="molecule type" value="Genomic_DNA"/>
</dbReference>
<accession>A0ABP6RNV0</accession>
<dbReference type="Pfam" id="PF03779">
    <property type="entry name" value="SPW"/>
    <property type="match status" value="1"/>
</dbReference>
<dbReference type="InterPro" id="IPR005530">
    <property type="entry name" value="SPW"/>
</dbReference>
<keyword evidence="4" id="KW-1185">Reference proteome</keyword>
<gene>
    <name evidence="3" type="ORF">GCM10020366_29030</name>
</gene>
<evidence type="ECO:0000313" key="3">
    <source>
        <dbReference type="EMBL" id="GAA3358136.1"/>
    </source>
</evidence>
<keyword evidence="1" id="KW-0472">Membrane</keyword>
<organism evidence="3 4">
    <name type="scientific">Saccharopolyspora gregorii</name>
    <dbReference type="NCBI Taxonomy" id="33914"/>
    <lineage>
        <taxon>Bacteria</taxon>
        <taxon>Bacillati</taxon>
        <taxon>Actinomycetota</taxon>
        <taxon>Actinomycetes</taxon>
        <taxon>Pseudonocardiales</taxon>
        <taxon>Pseudonocardiaceae</taxon>
        <taxon>Saccharopolyspora</taxon>
    </lineage>
</organism>
<reference evidence="4" key="1">
    <citation type="journal article" date="2019" name="Int. J. Syst. Evol. Microbiol.">
        <title>The Global Catalogue of Microorganisms (GCM) 10K type strain sequencing project: providing services to taxonomists for standard genome sequencing and annotation.</title>
        <authorList>
            <consortium name="The Broad Institute Genomics Platform"/>
            <consortium name="The Broad Institute Genome Sequencing Center for Infectious Disease"/>
            <person name="Wu L."/>
            <person name="Ma J."/>
        </authorList>
    </citation>
    <scope>NUCLEOTIDE SEQUENCE [LARGE SCALE GENOMIC DNA]</scope>
    <source>
        <strain evidence="4">JCM 9687</strain>
    </source>
</reference>
<dbReference type="Proteomes" id="UP001500483">
    <property type="component" value="Unassembled WGS sequence"/>
</dbReference>
<keyword evidence="1" id="KW-1133">Transmembrane helix</keyword>
<feature type="transmembrane region" description="Helical" evidence="1">
    <location>
        <begin position="122"/>
        <end position="145"/>
    </location>
</feature>
<proteinExistence type="predicted"/>
<feature type="domain" description="SPW repeat-containing integral membrane" evidence="2">
    <location>
        <begin position="39"/>
        <end position="137"/>
    </location>
</feature>
<evidence type="ECO:0000256" key="1">
    <source>
        <dbReference type="SAM" id="Phobius"/>
    </source>
</evidence>
<name>A0ABP6RNV0_9PSEU</name>
<keyword evidence="1" id="KW-0812">Transmembrane</keyword>
<feature type="transmembrane region" description="Helical" evidence="1">
    <location>
        <begin position="95"/>
        <end position="116"/>
    </location>
</feature>
<comment type="caution">
    <text evidence="3">The sequence shown here is derived from an EMBL/GenBank/DDBJ whole genome shotgun (WGS) entry which is preliminary data.</text>
</comment>